<proteinExistence type="inferred from homology"/>
<dbReference type="AlphaFoldDB" id="A0A9R1TVD7"/>
<reference evidence="12" key="1">
    <citation type="submission" date="2025-08" db="UniProtKB">
        <authorList>
            <consortium name="RefSeq"/>
        </authorList>
    </citation>
    <scope>IDENTIFICATION</scope>
    <source>
        <strain evidence="12">USDA-PBARC FA_bdor</strain>
        <tissue evidence="12">Whole organism</tissue>
    </source>
</reference>
<name>A0A9R1TVD7_9HYME</name>
<dbReference type="RefSeq" id="XP_011297372.1">
    <property type="nucleotide sequence ID" value="XM_011299070.1"/>
</dbReference>
<dbReference type="Pfam" id="PF02949">
    <property type="entry name" value="7tm_6"/>
    <property type="match status" value="1"/>
</dbReference>
<comment type="similarity">
    <text evidence="10">Belongs to the insect chemoreceptor superfamily. Heteromeric odorant receptor channel (TC 1.A.69) family.</text>
</comment>
<evidence type="ECO:0000256" key="4">
    <source>
        <dbReference type="ARBA" id="ARBA00022692"/>
    </source>
</evidence>
<sequence>MVAPKIVMKRKNGFPIEKSYLHFNFRCLTWLGIWNPYEKGIKYWLYQIFWAYVVIVVMALRLMNILVRGVNADNSAQFLQEFALLAVETADTIKYIAFLFHRDQVLELSDAFNWERHLPGTDEIRQYRNRVLTRSLRSSKTFTIIIIITLLQYFTFSFYSAFCEADYKVEKLPIGVPPMKYCFILKNFWFAFVCDYISFTQLGLIAVAHDAFIMAVMINVKAQLKILNFRMERCHLVVHEDPKDDEESDIIDFECDVKRNSKECMSNPNEELIDCIKFHQQIVRTLGIFKKIYNKALLPQLTISLLLITVLLLQMILGREGNSADAVVAVGFLIPVLLQLLTFCWGGNMILVESDKSSNSLYMSHWYEGNRTFRNNVKIFIGAIRKPLIVSAGGLCDLSAVTFKNILSKAYSGVAVLQNMNE</sequence>
<comment type="caution">
    <text evidence="10">Lacks conserved residue(s) required for the propagation of feature annotation.</text>
</comment>
<gene>
    <name evidence="12" type="primary">LOC105263083</name>
</gene>
<evidence type="ECO:0000256" key="3">
    <source>
        <dbReference type="ARBA" id="ARBA00022606"/>
    </source>
</evidence>
<evidence type="ECO:0000256" key="10">
    <source>
        <dbReference type="RuleBase" id="RU351113"/>
    </source>
</evidence>
<dbReference type="PANTHER" id="PTHR21137:SF35">
    <property type="entry name" value="ODORANT RECEPTOR 19A-RELATED"/>
    <property type="match status" value="1"/>
</dbReference>
<keyword evidence="5 10" id="KW-0552">Olfaction</keyword>
<keyword evidence="6 10" id="KW-1133">Transmembrane helix</keyword>
<evidence type="ECO:0000256" key="6">
    <source>
        <dbReference type="ARBA" id="ARBA00022989"/>
    </source>
</evidence>
<dbReference type="OrthoDB" id="6614360at2759"/>
<dbReference type="GO" id="GO:0004984">
    <property type="term" value="F:olfactory receptor activity"/>
    <property type="evidence" value="ECO:0007669"/>
    <property type="project" value="InterPro"/>
</dbReference>
<evidence type="ECO:0000256" key="5">
    <source>
        <dbReference type="ARBA" id="ARBA00022725"/>
    </source>
</evidence>
<accession>A0A9R1TVD7</accession>
<keyword evidence="11" id="KW-1185">Reference proteome</keyword>
<protein>
    <recommendedName>
        <fullName evidence="10">Odorant receptor</fullName>
    </recommendedName>
</protein>
<keyword evidence="8 10" id="KW-0675">Receptor</keyword>
<organism evidence="11 12">
    <name type="scientific">Fopius arisanus</name>
    <dbReference type="NCBI Taxonomy" id="64838"/>
    <lineage>
        <taxon>Eukaryota</taxon>
        <taxon>Metazoa</taxon>
        <taxon>Ecdysozoa</taxon>
        <taxon>Arthropoda</taxon>
        <taxon>Hexapoda</taxon>
        <taxon>Insecta</taxon>
        <taxon>Pterygota</taxon>
        <taxon>Neoptera</taxon>
        <taxon>Endopterygota</taxon>
        <taxon>Hymenoptera</taxon>
        <taxon>Apocrita</taxon>
        <taxon>Ichneumonoidea</taxon>
        <taxon>Braconidae</taxon>
        <taxon>Opiinae</taxon>
        <taxon>Fopius</taxon>
    </lineage>
</organism>
<dbReference type="GO" id="GO:0007165">
    <property type="term" value="P:signal transduction"/>
    <property type="evidence" value="ECO:0007669"/>
    <property type="project" value="UniProtKB-KW"/>
</dbReference>
<feature type="transmembrane region" description="Helical" evidence="10">
    <location>
        <begin position="329"/>
        <end position="352"/>
    </location>
</feature>
<evidence type="ECO:0000313" key="12">
    <source>
        <dbReference type="RefSeq" id="XP_011297372.1"/>
    </source>
</evidence>
<evidence type="ECO:0000256" key="8">
    <source>
        <dbReference type="ARBA" id="ARBA00023170"/>
    </source>
</evidence>
<dbReference type="Proteomes" id="UP000694866">
    <property type="component" value="Unplaced"/>
</dbReference>
<comment type="subcellular location">
    <subcellularLocation>
        <location evidence="1 10">Cell membrane</location>
        <topology evidence="1 10">Multi-pass membrane protein</topology>
    </subcellularLocation>
</comment>
<keyword evidence="3 10" id="KW-0716">Sensory transduction</keyword>
<dbReference type="InterPro" id="IPR004117">
    <property type="entry name" value="7tm6_olfct_rcpt"/>
</dbReference>
<keyword evidence="9 10" id="KW-0807">Transducer</keyword>
<evidence type="ECO:0000256" key="2">
    <source>
        <dbReference type="ARBA" id="ARBA00022475"/>
    </source>
</evidence>
<dbReference type="GeneID" id="105263083"/>
<evidence type="ECO:0000256" key="9">
    <source>
        <dbReference type="ARBA" id="ARBA00023224"/>
    </source>
</evidence>
<dbReference type="KEGG" id="fas:105263083"/>
<feature type="transmembrane region" description="Helical" evidence="10">
    <location>
        <begin position="43"/>
        <end position="63"/>
    </location>
</feature>
<keyword evidence="2" id="KW-1003">Cell membrane</keyword>
<keyword evidence="4 10" id="KW-0812">Transmembrane</keyword>
<evidence type="ECO:0000256" key="1">
    <source>
        <dbReference type="ARBA" id="ARBA00004651"/>
    </source>
</evidence>
<dbReference type="GO" id="GO:0005886">
    <property type="term" value="C:plasma membrane"/>
    <property type="evidence" value="ECO:0007669"/>
    <property type="project" value="UniProtKB-SubCell"/>
</dbReference>
<evidence type="ECO:0000313" key="11">
    <source>
        <dbReference type="Proteomes" id="UP000694866"/>
    </source>
</evidence>
<dbReference type="PANTHER" id="PTHR21137">
    <property type="entry name" value="ODORANT RECEPTOR"/>
    <property type="match status" value="1"/>
</dbReference>
<dbReference type="GO" id="GO:0005549">
    <property type="term" value="F:odorant binding"/>
    <property type="evidence" value="ECO:0007669"/>
    <property type="project" value="InterPro"/>
</dbReference>
<evidence type="ECO:0000256" key="7">
    <source>
        <dbReference type="ARBA" id="ARBA00023136"/>
    </source>
</evidence>
<feature type="transmembrane region" description="Helical" evidence="10">
    <location>
        <begin position="296"/>
        <end position="317"/>
    </location>
</feature>
<feature type="transmembrane region" description="Helical" evidence="10">
    <location>
        <begin position="142"/>
        <end position="162"/>
    </location>
</feature>
<keyword evidence="7 10" id="KW-0472">Membrane</keyword>
<feature type="transmembrane region" description="Helical" evidence="10">
    <location>
        <begin position="196"/>
        <end position="220"/>
    </location>
</feature>